<comment type="caution">
    <text evidence="1">The sequence shown here is derived from an EMBL/GenBank/DDBJ whole genome shotgun (WGS) entry which is preliminary data.</text>
</comment>
<name>A0ABT0C289_9BACT</name>
<gene>
    <name evidence="1" type="ORF">MUN53_10965</name>
</gene>
<accession>A0ABT0C289</accession>
<evidence type="ECO:0008006" key="3">
    <source>
        <dbReference type="Google" id="ProtNLM"/>
    </source>
</evidence>
<evidence type="ECO:0000313" key="1">
    <source>
        <dbReference type="EMBL" id="MCJ2381129.1"/>
    </source>
</evidence>
<dbReference type="RefSeq" id="WP_022455050.1">
    <property type="nucleotide sequence ID" value="NZ_JAKZMM010000026.1"/>
</dbReference>
<evidence type="ECO:0000313" key="2">
    <source>
        <dbReference type="Proteomes" id="UP001165444"/>
    </source>
</evidence>
<organism evidence="1 2">
    <name type="scientific">Parabacteroides faecalis</name>
    <dbReference type="NCBI Taxonomy" id="2924040"/>
    <lineage>
        <taxon>Bacteria</taxon>
        <taxon>Pseudomonadati</taxon>
        <taxon>Bacteroidota</taxon>
        <taxon>Bacteroidia</taxon>
        <taxon>Bacteroidales</taxon>
        <taxon>Tannerellaceae</taxon>
        <taxon>Parabacteroides</taxon>
    </lineage>
</organism>
<keyword evidence="2" id="KW-1185">Reference proteome</keyword>
<protein>
    <recommendedName>
        <fullName evidence="3">Lactoylglutathione lyase</fullName>
    </recommendedName>
</protein>
<proteinExistence type="predicted"/>
<sequence length="105" mass="11755">MRTLNHFGVPVNYKPEGAMYNEGLNVWLTDFSKSANKIEFIYLESGESPLPEKVLTTAHIAYQVPSLEEALKGQKVIFGPAVCDEHLTIAFIEEEGIAIELMEIK</sequence>
<dbReference type="Proteomes" id="UP001165444">
    <property type="component" value="Unassembled WGS sequence"/>
</dbReference>
<reference evidence="1 2" key="1">
    <citation type="submission" date="2022-03" db="EMBL/GenBank/DDBJ databases">
        <title>Parabacteroides sp. nov. isolated from swine feces.</title>
        <authorList>
            <person name="Bak J.E."/>
        </authorList>
    </citation>
    <scope>NUCLEOTIDE SEQUENCE [LARGE SCALE GENOMIC DNA]</scope>
    <source>
        <strain evidence="1 2">AGMB00274</strain>
    </source>
</reference>
<dbReference type="EMBL" id="JAKZMM010000026">
    <property type="protein sequence ID" value="MCJ2381129.1"/>
    <property type="molecule type" value="Genomic_DNA"/>
</dbReference>